<feature type="region of interest" description="Disordered" evidence="2">
    <location>
        <begin position="110"/>
        <end position="133"/>
    </location>
</feature>
<feature type="coiled-coil region" evidence="1">
    <location>
        <begin position="255"/>
        <end position="289"/>
    </location>
</feature>
<dbReference type="EnsemblMetazoa" id="PPA39836.1">
    <property type="protein sequence ID" value="PPA39836.1"/>
    <property type="gene ID" value="WBGene00278205"/>
</dbReference>
<reference evidence="4" key="1">
    <citation type="journal article" date="2008" name="Nat. Genet.">
        <title>The Pristionchus pacificus genome provides a unique perspective on nematode lifestyle and parasitism.</title>
        <authorList>
            <person name="Dieterich C."/>
            <person name="Clifton S.W."/>
            <person name="Schuster L.N."/>
            <person name="Chinwalla A."/>
            <person name="Delehaunty K."/>
            <person name="Dinkelacker I."/>
            <person name="Fulton L."/>
            <person name="Fulton R."/>
            <person name="Godfrey J."/>
            <person name="Minx P."/>
            <person name="Mitreva M."/>
            <person name="Roeseler W."/>
            <person name="Tian H."/>
            <person name="Witte H."/>
            <person name="Yang S.P."/>
            <person name="Wilson R.K."/>
            <person name="Sommer R.J."/>
        </authorList>
    </citation>
    <scope>NUCLEOTIDE SEQUENCE [LARGE SCALE GENOMIC DNA]</scope>
    <source>
        <strain evidence="4">PS312</strain>
    </source>
</reference>
<evidence type="ECO:0000256" key="1">
    <source>
        <dbReference type="SAM" id="Coils"/>
    </source>
</evidence>
<feature type="region of interest" description="Disordered" evidence="2">
    <location>
        <begin position="294"/>
        <end position="411"/>
    </location>
</feature>
<accession>A0A2A6B2D2</accession>
<dbReference type="AlphaFoldDB" id="A0A2A6B2D2"/>
<proteinExistence type="predicted"/>
<organism evidence="3 4">
    <name type="scientific">Pristionchus pacificus</name>
    <name type="common">Parasitic nematode worm</name>
    <dbReference type="NCBI Taxonomy" id="54126"/>
    <lineage>
        <taxon>Eukaryota</taxon>
        <taxon>Metazoa</taxon>
        <taxon>Ecdysozoa</taxon>
        <taxon>Nematoda</taxon>
        <taxon>Chromadorea</taxon>
        <taxon>Rhabditida</taxon>
        <taxon>Rhabditina</taxon>
        <taxon>Diplogasteromorpha</taxon>
        <taxon>Diplogasteroidea</taxon>
        <taxon>Neodiplogasteridae</taxon>
        <taxon>Pristionchus</taxon>
    </lineage>
</organism>
<keyword evidence="1" id="KW-0175">Coiled coil</keyword>
<evidence type="ECO:0000256" key="2">
    <source>
        <dbReference type="SAM" id="MobiDB-lite"/>
    </source>
</evidence>
<gene>
    <name evidence="3" type="primary">WBGene00278205</name>
</gene>
<feature type="compositionally biased region" description="Basic residues" evidence="2">
    <location>
        <begin position="111"/>
        <end position="133"/>
    </location>
</feature>
<reference evidence="3" key="2">
    <citation type="submission" date="2022-06" db="UniProtKB">
        <authorList>
            <consortium name="EnsemblMetazoa"/>
        </authorList>
    </citation>
    <scope>IDENTIFICATION</scope>
    <source>
        <strain evidence="3">PS312</strain>
    </source>
</reference>
<feature type="compositionally biased region" description="Polar residues" evidence="2">
    <location>
        <begin position="353"/>
        <end position="383"/>
    </location>
</feature>
<name>A0A2A6B2D2_PRIPA</name>
<dbReference type="Proteomes" id="UP000005239">
    <property type="component" value="Unassembled WGS sequence"/>
</dbReference>
<feature type="compositionally biased region" description="Polar residues" evidence="2">
    <location>
        <begin position="294"/>
        <end position="303"/>
    </location>
</feature>
<protein>
    <submittedName>
        <fullName evidence="3">Uncharacterized protein</fullName>
    </submittedName>
</protein>
<keyword evidence="4" id="KW-1185">Reference proteome</keyword>
<evidence type="ECO:0000313" key="4">
    <source>
        <dbReference type="Proteomes" id="UP000005239"/>
    </source>
</evidence>
<evidence type="ECO:0000313" key="3">
    <source>
        <dbReference type="EnsemblMetazoa" id="PPA39836.1"/>
    </source>
</evidence>
<accession>A0A8R1USX8</accession>
<feature type="compositionally biased region" description="Polar residues" evidence="2">
    <location>
        <begin position="321"/>
        <end position="344"/>
    </location>
</feature>
<sequence length="411" mass="45836">MEGKYKLFAFDPTDKYPDGSFSAYESIPEGCDPATVAISEKCKIPFKRNSKSNADPEFFTALFLYEGDVKVCIAFKELMSKKKRTYKEVIDANGNEEEAAKALRDAAELKKSRRNAAGKRRTTNGKERAKRRRINSEEDVEQLLKEAEEELLKMEEKRKIAGDDNRVAAEAAKRASRDTEAALEFLKTLIGLDIARKKAATGMKIIKDHFKKWIKDKVEDVSEDEEEDQEDPSLASVRRGYYRLVEIARTADSEKMAKFKILEETEEELKRAKNNLNLRKKEFKEIQARLVMDQSASSKNTVNKKNDSGEIQENEGIEGDQNYSIENKATIGTSRSSTLNSIGQGTIPVPPATHNTAVTSLSTPMNLLATMTETSTPTGSATPPLTDKPVEEPETLQGEQNGGEHLPGANT</sequence>